<proteinExistence type="predicted"/>
<reference evidence="1 2" key="1">
    <citation type="submission" date="2015-08" db="EMBL/GenBank/DDBJ databases">
        <title>Genome sequencing of Penicillium nordicum.</title>
        <authorList>
            <person name="Nguyen H.D."/>
            <person name="Seifert K.A."/>
        </authorList>
    </citation>
    <scope>NUCLEOTIDE SEQUENCE [LARGE SCALE GENOMIC DNA]</scope>
    <source>
        <strain evidence="1 2">DAOMC 185683</strain>
    </source>
</reference>
<protein>
    <submittedName>
        <fullName evidence="1">Uncharacterized protein</fullName>
    </submittedName>
</protein>
<name>A0A0M8P246_9EURO</name>
<organism evidence="1 2">
    <name type="scientific">Penicillium nordicum</name>
    <dbReference type="NCBI Taxonomy" id="229535"/>
    <lineage>
        <taxon>Eukaryota</taxon>
        <taxon>Fungi</taxon>
        <taxon>Dikarya</taxon>
        <taxon>Ascomycota</taxon>
        <taxon>Pezizomycotina</taxon>
        <taxon>Eurotiomycetes</taxon>
        <taxon>Eurotiomycetidae</taxon>
        <taxon>Eurotiales</taxon>
        <taxon>Aspergillaceae</taxon>
        <taxon>Penicillium</taxon>
    </lineage>
</organism>
<accession>A0A0M8P246</accession>
<dbReference type="Proteomes" id="UP000037696">
    <property type="component" value="Unassembled WGS sequence"/>
</dbReference>
<dbReference type="AlphaFoldDB" id="A0A0M8P246"/>
<keyword evidence="2" id="KW-1185">Reference proteome</keyword>
<evidence type="ECO:0000313" key="2">
    <source>
        <dbReference type="Proteomes" id="UP000037696"/>
    </source>
</evidence>
<gene>
    <name evidence="1" type="ORF">ACN38_g9430</name>
</gene>
<comment type="caution">
    <text evidence="1">The sequence shown here is derived from an EMBL/GenBank/DDBJ whole genome shotgun (WGS) entry which is preliminary data.</text>
</comment>
<sequence>MLYLINIGGTFHRSFLSTYLVLGTLACSGPKDIYLGIAHHYVATTQLAHVCLDRQDRSLERFPSRLLMHRRHRSFSDAATVFLVDSVPQSAHLWQGRQGHAQSAHSGI</sequence>
<dbReference type="EMBL" id="LHQQ01000190">
    <property type="protein sequence ID" value="KOS39734.1"/>
    <property type="molecule type" value="Genomic_DNA"/>
</dbReference>
<evidence type="ECO:0000313" key="1">
    <source>
        <dbReference type="EMBL" id="KOS39734.1"/>
    </source>
</evidence>